<evidence type="ECO:0000256" key="5">
    <source>
        <dbReference type="SAM" id="Phobius"/>
    </source>
</evidence>
<dbReference type="Pfam" id="PF06803">
    <property type="entry name" value="DUF1232"/>
    <property type="match status" value="1"/>
</dbReference>
<keyword evidence="2 5" id="KW-0812">Transmembrane</keyword>
<reference evidence="7 8" key="1">
    <citation type="submission" date="2010-11" db="EMBL/GenBank/DDBJ databases">
        <title>Complete sequence of Halanaerobium sp. sapolanicus.</title>
        <authorList>
            <consortium name="US DOE Joint Genome Institute"/>
            <person name="Lucas S."/>
            <person name="Copeland A."/>
            <person name="Lapidus A."/>
            <person name="Cheng J.-F."/>
            <person name="Bruce D."/>
            <person name="Goodwin L."/>
            <person name="Pitluck S."/>
            <person name="Davenport K."/>
            <person name="Detter J.C."/>
            <person name="Han C."/>
            <person name="Tapia R."/>
            <person name="Land M."/>
            <person name="Hauser L."/>
            <person name="Jeffries C."/>
            <person name="Kyrpides N."/>
            <person name="Ivanova N."/>
            <person name="Mikhailova N."/>
            <person name="Begemann M.B."/>
            <person name="Mormile M.R."/>
            <person name="Wall J.D."/>
            <person name="Elias D.A."/>
            <person name="Woyke T."/>
        </authorList>
    </citation>
    <scope>NUCLEOTIDE SEQUENCE [LARGE SCALE GENOMIC DNA]</scope>
    <source>
        <strain evidence="8">sapolanicus</strain>
    </source>
</reference>
<dbReference type="RefSeq" id="WP_013404673.1">
    <property type="nucleotide sequence ID" value="NC_014654.1"/>
</dbReference>
<gene>
    <name evidence="7" type="ordered locus">Halsa_0071</name>
</gene>
<feature type="transmembrane region" description="Helical" evidence="5">
    <location>
        <begin position="93"/>
        <end position="110"/>
    </location>
</feature>
<sequence>MRRLLKRIIEQISDDIDEKKLMEIKSDSAQWRKKHKNNSSLKKILFYFTYFLKIIDDYFKVNSDITFKIAAISAAVLLYIITPNDLIPDYLPVIGYMDDLAVIGIFFPLVKKELT</sequence>
<keyword evidence="3 5" id="KW-1133">Transmembrane helix</keyword>
<feature type="domain" description="DUF1232" evidence="6">
    <location>
        <begin position="72"/>
        <end position="104"/>
    </location>
</feature>
<evidence type="ECO:0000256" key="4">
    <source>
        <dbReference type="ARBA" id="ARBA00023136"/>
    </source>
</evidence>
<dbReference type="STRING" id="656519.Halsa_0071"/>
<dbReference type="GO" id="GO:0012505">
    <property type="term" value="C:endomembrane system"/>
    <property type="evidence" value="ECO:0007669"/>
    <property type="project" value="UniProtKB-SubCell"/>
</dbReference>
<dbReference type="InterPro" id="IPR010652">
    <property type="entry name" value="DUF1232"/>
</dbReference>
<reference evidence="7 8" key="2">
    <citation type="journal article" date="2011" name="J. Bacteriol.">
        <title>Complete Genome Sequence of the Haloalkaliphilic, Hydrogen Producing Halanaerobium hydrogenoformans.</title>
        <authorList>
            <person name="Brown S.D."/>
            <person name="Begemann M.B."/>
            <person name="Mormile M.R."/>
            <person name="Wall J.D."/>
            <person name="Han C.S."/>
            <person name="Goodwin L.A."/>
            <person name="Pitluck S."/>
            <person name="Land M.L."/>
            <person name="Hauser L.J."/>
            <person name="Elias D.A."/>
        </authorList>
    </citation>
    <scope>NUCLEOTIDE SEQUENCE [LARGE SCALE GENOMIC DNA]</scope>
    <source>
        <strain evidence="8">sapolanicus</strain>
    </source>
</reference>
<dbReference type="AlphaFoldDB" id="E4RN99"/>
<name>E4RN99_HALHG</name>
<dbReference type="OrthoDB" id="9800202at2"/>
<proteinExistence type="predicted"/>
<dbReference type="Proteomes" id="UP000007434">
    <property type="component" value="Chromosome"/>
</dbReference>
<evidence type="ECO:0000256" key="2">
    <source>
        <dbReference type="ARBA" id="ARBA00022692"/>
    </source>
</evidence>
<accession>E4RN99</accession>
<evidence type="ECO:0000256" key="1">
    <source>
        <dbReference type="ARBA" id="ARBA00004127"/>
    </source>
</evidence>
<dbReference type="HOGENOM" id="CLU_110199_1_0_9"/>
<keyword evidence="4 5" id="KW-0472">Membrane</keyword>
<dbReference type="KEGG" id="has:Halsa_0071"/>
<evidence type="ECO:0000313" key="7">
    <source>
        <dbReference type="EMBL" id="ADQ13567.1"/>
    </source>
</evidence>
<dbReference type="EMBL" id="CP002304">
    <property type="protein sequence ID" value="ADQ13567.1"/>
    <property type="molecule type" value="Genomic_DNA"/>
</dbReference>
<evidence type="ECO:0000313" key="8">
    <source>
        <dbReference type="Proteomes" id="UP000007434"/>
    </source>
</evidence>
<comment type="subcellular location">
    <subcellularLocation>
        <location evidence="1">Endomembrane system</location>
        <topology evidence="1">Multi-pass membrane protein</topology>
    </subcellularLocation>
</comment>
<organism evidence="7 8">
    <name type="scientific">Halanaerobium hydrogeniformans</name>
    <name type="common">Halanaerobium sp. (strain sapolanicus)</name>
    <dbReference type="NCBI Taxonomy" id="656519"/>
    <lineage>
        <taxon>Bacteria</taxon>
        <taxon>Bacillati</taxon>
        <taxon>Bacillota</taxon>
        <taxon>Clostridia</taxon>
        <taxon>Halanaerobiales</taxon>
        <taxon>Halanaerobiaceae</taxon>
        <taxon>Halanaerobium</taxon>
    </lineage>
</organism>
<evidence type="ECO:0000259" key="6">
    <source>
        <dbReference type="Pfam" id="PF06803"/>
    </source>
</evidence>
<feature type="transmembrane region" description="Helical" evidence="5">
    <location>
        <begin position="65"/>
        <end position="81"/>
    </location>
</feature>
<protein>
    <recommendedName>
        <fullName evidence="6">DUF1232 domain-containing protein</fullName>
    </recommendedName>
</protein>
<keyword evidence="8" id="KW-1185">Reference proteome</keyword>
<dbReference type="eggNOG" id="COG3339">
    <property type="taxonomic scope" value="Bacteria"/>
</dbReference>
<evidence type="ECO:0000256" key="3">
    <source>
        <dbReference type="ARBA" id="ARBA00022989"/>
    </source>
</evidence>